<gene>
    <name evidence="1" type="ORF">CTheo_5229</name>
</gene>
<evidence type="ECO:0008006" key="3">
    <source>
        <dbReference type="Google" id="ProtNLM"/>
    </source>
</evidence>
<dbReference type="InterPro" id="IPR032675">
    <property type="entry name" value="LRR_dom_sf"/>
</dbReference>
<protein>
    <recommendedName>
        <fullName evidence="3">F-box-like domain containing protein</fullName>
    </recommendedName>
</protein>
<sequence>MTVKTTGDLAWLISRLRAEQSNDALRLGGCVRSLTFELDAPTRSSPSLTPLMTNFGLTIYKFVRLQTLRWLELHYAPWVPWIFQAFRDSCSDLHTIKVESREYCEDDDTETEVPCDEVFGFANMKHIDITWFQQSADPDGVPEALINQIENSPDLVELSLRLDTPSIDLLCKLQNPMANLRQLVLWGSEPESDNSYSCSLGNFFLQHPHIIQLQLFWARDSPEPLHLTRPELTYQAFSSLKYFHGPVAISSDLVSSKVAEQLESLIVIQTYSCPLDFAESVGALIKNTRPLPKLKDLQILGWYTPDVVMMERGALEKLLAATPALKSLNIMYFTTHWNDLVGALKHVPLLETLEIGFIHSRRLLTPQNMVKIVAYNARVHCPKLREVTLRLMGSWQRKLINGEEGEYIIAGGGVIKTTLYTAKIGRRVIEVPV</sequence>
<name>A0A5N5QIF3_9AGAM</name>
<evidence type="ECO:0000313" key="2">
    <source>
        <dbReference type="Proteomes" id="UP000383932"/>
    </source>
</evidence>
<dbReference type="Gene3D" id="3.80.10.10">
    <property type="entry name" value="Ribonuclease Inhibitor"/>
    <property type="match status" value="1"/>
</dbReference>
<accession>A0A5N5QIF3</accession>
<dbReference type="OrthoDB" id="2870744at2759"/>
<keyword evidence="2" id="KW-1185">Reference proteome</keyword>
<organism evidence="1 2">
    <name type="scientific">Ceratobasidium theobromae</name>
    <dbReference type="NCBI Taxonomy" id="1582974"/>
    <lineage>
        <taxon>Eukaryota</taxon>
        <taxon>Fungi</taxon>
        <taxon>Dikarya</taxon>
        <taxon>Basidiomycota</taxon>
        <taxon>Agaricomycotina</taxon>
        <taxon>Agaricomycetes</taxon>
        <taxon>Cantharellales</taxon>
        <taxon>Ceratobasidiaceae</taxon>
        <taxon>Ceratobasidium</taxon>
    </lineage>
</organism>
<proteinExistence type="predicted"/>
<evidence type="ECO:0000313" key="1">
    <source>
        <dbReference type="EMBL" id="KAB5591313.1"/>
    </source>
</evidence>
<dbReference type="Proteomes" id="UP000383932">
    <property type="component" value="Unassembled WGS sequence"/>
</dbReference>
<dbReference type="AlphaFoldDB" id="A0A5N5QIF3"/>
<dbReference type="EMBL" id="SSOP01000111">
    <property type="protein sequence ID" value="KAB5591313.1"/>
    <property type="molecule type" value="Genomic_DNA"/>
</dbReference>
<reference evidence="1 2" key="1">
    <citation type="journal article" date="2019" name="Fungal Biol. Biotechnol.">
        <title>Draft genome sequence of fastidious pathogen Ceratobasidium theobromae, which causes vascular-streak dieback in Theobroma cacao.</title>
        <authorList>
            <person name="Ali S.S."/>
            <person name="Asman A."/>
            <person name="Shao J."/>
            <person name="Firmansyah A.P."/>
            <person name="Susilo A.W."/>
            <person name="Rosmana A."/>
            <person name="McMahon P."/>
            <person name="Junaid M."/>
            <person name="Guest D."/>
            <person name="Kheng T.Y."/>
            <person name="Meinhardt L.W."/>
            <person name="Bailey B.A."/>
        </authorList>
    </citation>
    <scope>NUCLEOTIDE SEQUENCE [LARGE SCALE GENOMIC DNA]</scope>
    <source>
        <strain evidence="1 2">CT2</strain>
    </source>
</reference>
<comment type="caution">
    <text evidence="1">The sequence shown here is derived from an EMBL/GenBank/DDBJ whole genome shotgun (WGS) entry which is preliminary data.</text>
</comment>
<dbReference type="SUPFAM" id="SSF52047">
    <property type="entry name" value="RNI-like"/>
    <property type="match status" value="1"/>
</dbReference>